<dbReference type="Pfam" id="PF00498">
    <property type="entry name" value="FHA"/>
    <property type="match status" value="1"/>
</dbReference>
<proteinExistence type="predicted"/>
<dbReference type="CDD" id="cd00060">
    <property type="entry name" value="FHA"/>
    <property type="match status" value="1"/>
</dbReference>
<dbReference type="OrthoDB" id="9816434at2"/>
<feature type="region of interest" description="Disordered" evidence="1">
    <location>
        <begin position="145"/>
        <end position="273"/>
    </location>
</feature>
<dbReference type="SUPFAM" id="SSF49879">
    <property type="entry name" value="SMAD/FHA domain"/>
    <property type="match status" value="1"/>
</dbReference>
<dbReference type="SMART" id="SM00240">
    <property type="entry name" value="FHA"/>
    <property type="match status" value="1"/>
</dbReference>
<feature type="compositionally biased region" description="Basic and acidic residues" evidence="1">
    <location>
        <begin position="212"/>
        <end position="249"/>
    </location>
</feature>
<feature type="domain" description="FHA" evidence="2">
    <location>
        <begin position="25"/>
        <end position="74"/>
    </location>
</feature>
<name>A0A5C5WTB9_9BACT</name>
<protein>
    <submittedName>
        <fullName evidence="3">FHA domain protein</fullName>
    </submittedName>
</protein>
<evidence type="ECO:0000313" key="3">
    <source>
        <dbReference type="EMBL" id="TWT53916.1"/>
    </source>
</evidence>
<accession>A0A5C5WTB9</accession>
<dbReference type="RefSeq" id="WP_146514047.1">
    <property type="nucleotide sequence ID" value="NZ_SJPI01000001.1"/>
</dbReference>
<dbReference type="PROSITE" id="PS50006">
    <property type="entry name" value="FHA_DOMAIN"/>
    <property type="match status" value="1"/>
</dbReference>
<sequence>MLKVRLTLKNQNGEKIRLKVDRERFVMGRHESCQFTINDSRASRRHCEIYQRDDGVYICDLNSRNGTYVNGNRLTPTKSIRLFHHDLIVVGPQQFMVSVRRRSDNQPQTRSDTQATSPGNTETQKKLAAVNDELDALLNEVQLSKFTQESPIRESPTLGQHDSPEHITEPSREIENKAPLETPPTHGSGPSDRTVDTVAEILPTDETVDEAIGERVKDAKINDVKPDDIESDDEPKTKERFGKLPEHLRKFGTATSQQAAEDALRRVFGGGRR</sequence>
<reference evidence="3 4" key="1">
    <citation type="submission" date="2019-02" db="EMBL/GenBank/DDBJ databases">
        <title>Deep-cultivation of Planctomycetes and their phenomic and genomic characterization uncovers novel biology.</title>
        <authorList>
            <person name="Wiegand S."/>
            <person name="Jogler M."/>
            <person name="Boedeker C."/>
            <person name="Pinto D."/>
            <person name="Vollmers J."/>
            <person name="Rivas-Marin E."/>
            <person name="Kohn T."/>
            <person name="Peeters S.H."/>
            <person name="Heuer A."/>
            <person name="Rast P."/>
            <person name="Oberbeckmann S."/>
            <person name="Bunk B."/>
            <person name="Jeske O."/>
            <person name="Meyerdierks A."/>
            <person name="Storesund J.E."/>
            <person name="Kallscheuer N."/>
            <person name="Luecker S."/>
            <person name="Lage O.M."/>
            <person name="Pohl T."/>
            <person name="Merkel B.J."/>
            <person name="Hornburger P."/>
            <person name="Mueller R.-W."/>
            <person name="Bruemmer F."/>
            <person name="Labrenz M."/>
            <person name="Spormann A.M."/>
            <person name="Op Den Camp H."/>
            <person name="Overmann J."/>
            <person name="Amann R."/>
            <person name="Jetten M.S.M."/>
            <person name="Mascher T."/>
            <person name="Medema M.H."/>
            <person name="Devos D.P."/>
            <person name="Kaster A.-K."/>
            <person name="Ovreas L."/>
            <person name="Rohde M."/>
            <person name="Galperin M.Y."/>
            <person name="Jogler C."/>
        </authorList>
    </citation>
    <scope>NUCLEOTIDE SEQUENCE [LARGE SCALE GENOMIC DNA]</scope>
    <source>
        <strain evidence="3 4">Pla22</strain>
    </source>
</reference>
<dbReference type="EMBL" id="SJPI01000001">
    <property type="protein sequence ID" value="TWT53916.1"/>
    <property type="molecule type" value="Genomic_DNA"/>
</dbReference>
<evidence type="ECO:0000256" key="1">
    <source>
        <dbReference type="SAM" id="MobiDB-lite"/>
    </source>
</evidence>
<feature type="compositionally biased region" description="Polar residues" evidence="1">
    <location>
        <begin position="105"/>
        <end position="122"/>
    </location>
</feature>
<organism evidence="3 4">
    <name type="scientific">Rubripirellula amarantea</name>
    <dbReference type="NCBI Taxonomy" id="2527999"/>
    <lineage>
        <taxon>Bacteria</taxon>
        <taxon>Pseudomonadati</taxon>
        <taxon>Planctomycetota</taxon>
        <taxon>Planctomycetia</taxon>
        <taxon>Pirellulales</taxon>
        <taxon>Pirellulaceae</taxon>
        <taxon>Rubripirellula</taxon>
    </lineage>
</organism>
<dbReference type="Gene3D" id="2.60.200.20">
    <property type="match status" value="1"/>
</dbReference>
<dbReference type="InterPro" id="IPR008984">
    <property type="entry name" value="SMAD_FHA_dom_sf"/>
</dbReference>
<dbReference type="Proteomes" id="UP000316598">
    <property type="component" value="Unassembled WGS sequence"/>
</dbReference>
<evidence type="ECO:0000313" key="4">
    <source>
        <dbReference type="Proteomes" id="UP000316598"/>
    </source>
</evidence>
<evidence type="ECO:0000259" key="2">
    <source>
        <dbReference type="PROSITE" id="PS50006"/>
    </source>
</evidence>
<keyword evidence="4" id="KW-1185">Reference proteome</keyword>
<comment type="caution">
    <text evidence="3">The sequence shown here is derived from an EMBL/GenBank/DDBJ whole genome shotgun (WGS) entry which is preliminary data.</text>
</comment>
<dbReference type="PANTHER" id="PTHR23308">
    <property type="entry name" value="NUCLEAR INHIBITOR OF PROTEIN PHOSPHATASE-1"/>
    <property type="match status" value="1"/>
</dbReference>
<dbReference type="InterPro" id="IPR000253">
    <property type="entry name" value="FHA_dom"/>
</dbReference>
<dbReference type="InterPro" id="IPR050923">
    <property type="entry name" value="Cell_Proc_Reg/RNA_Proc"/>
</dbReference>
<feature type="compositionally biased region" description="Basic and acidic residues" evidence="1">
    <location>
        <begin position="162"/>
        <end position="178"/>
    </location>
</feature>
<gene>
    <name evidence="3" type="ORF">Pla22_15500</name>
</gene>
<dbReference type="AlphaFoldDB" id="A0A5C5WTB9"/>
<feature type="region of interest" description="Disordered" evidence="1">
    <location>
        <begin position="100"/>
        <end position="123"/>
    </location>
</feature>